<evidence type="ECO:0000259" key="4">
    <source>
        <dbReference type="SMART" id="SM00822"/>
    </source>
</evidence>
<proteinExistence type="inferred from homology"/>
<dbReference type="SUPFAM" id="SSF51735">
    <property type="entry name" value="NAD(P)-binding Rossmann-fold domains"/>
    <property type="match status" value="1"/>
</dbReference>
<evidence type="ECO:0000313" key="5">
    <source>
        <dbReference type="EMBL" id="GGO79921.1"/>
    </source>
</evidence>
<dbReference type="InterPro" id="IPR057326">
    <property type="entry name" value="KR_dom"/>
</dbReference>
<dbReference type="CDD" id="cd05233">
    <property type="entry name" value="SDR_c"/>
    <property type="match status" value="1"/>
</dbReference>
<dbReference type="GO" id="GO:0016491">
    <property type="term" value="F:oxidoreductase activity"/>
    <property type="evidence" value="ECO:0007669"/>
    <property type="project" value="UniProtKB-KW"/>
</dbReference>
<feature type="domain" description="Ketoreductase" evidence="4">
    <location>
        <begin position="2"/>
        <end position="168"/>
    </location>
</feature>
<dbReference type="Proteomes" id="UP000646523">
    <property type="component" value="Unassembled WGS sequence"/>
</dbReference>
<dbReference type="AlphaFoldDB" id="A0A917ZBU0"/>
<comment type="similarity">
    <text evidence="1">Belongs to the short-chain dehydrogenases/reductases (SDR) family.</text>
</comment>
<keyword evidence="6" id="KW-1185">Reference proteome</keyword>
<gene>
    <name evidence="5" type="ORF">GCM10012289_65360</name>
</gene>
<dbReference type="PROSITE" id="PS00061">
    <property type="entry name" value="ADH_SHORT"/>
    <property type="match status" value="1"/>
</dbReference>
<dbReference type="InterPro" id="IPR020904">
    <property type="entry name" value="Sc_DH/Rdtase_CS"/>
</dbReference>
<dbReference type="Pfam" id="PF13561">
    <property type="entry name" value="adh_short_C2"/>
    <property type="match status" value="1"/>
</dbReference>
<keyword evidence="2" id="KW-0560">Oxidoreductase</keyword>
<dbReference type="SMART" id="SM00822">
    <property type="entry name" value="PKS_KR"/>
    <property type="match status" value="1"/>
</dbReference>
<organism evidence="5 6">
    <name type="scientific">Nonomuraea cavernae</name>
    <dbReference type="NCBI Taxonomy" id="2045107"/>
    <lineage>
        <taxon>Bacteria</taxon>
        <taxon>Bacillati</taxon>
        <taxon>Actinomycetota</taxon>
        <taxon>Actinomycetes</taxon>
        <taxon>Streptosporangiales</taxon>
        <taxon>Streptosporangiaceae</taxon>
        <taxon>Nonomuraea</taxon>
    </lineage>
</organism>
<dbReference type="EMBL" id="BMNH01000030">
    <property type="protein sequence ID" value="GGO79921.1"/>
    <property type="molecule type" value="Genomic_DNA"/>
</dbReference>
<evidence type="ECO:0000256" key="3">
    <source>
        <dbReference type="ARBA" id="ARBA00023027"/>
    </source>
</evidence>
<comment type="caution">
    <text evidence="5">The sequence shown here is derived from an EMBL/GenBank/DDBJ whole genome shotgun (WGS) entry which is preliminary data.</text>
</comment>
<evidence type="ECO:0000256" key="2">
    <source>
        <dbReference type="ARBA" id="ARBA00023002"/>
    </source>
</evidence>
<accession>A0A917ZBU0</accession>
<evidence type="ECO:0000313" key="6">
    <source>
        <dbReference type="Proteomes" id="UP000646523"/>
    </source>
</evidence>
<dbReference type="PRINTS" id="PR00081">
    <property type="entry name" value="GDHRDH"/>
</dbReference>
<reference evidence="5" key="2">
    <citation type="submission" date="2020-09" db="EMBL/GenBank/DDBJ databases">
        <authorList>
            <person name="Sun Q."/>
            <person name="Zhou Y."/>
        </authorList>
    </citation>
    <scope>NUCLEOTIDE SEQUENCE</scope>
    <source>
        <strain evidence="5">CGMCC 4.7368</strain>
    </source>
</reference>
<dbReference type="PRINTS" id="PR00080">
    <property type="entry name" value="SDRFAMILY"/>
</dbReference>
<dbReference type="RefSeq" id="WP_189128073.1">
    <property type="nucleotide sequence ID" value="NZ_BMNH01000030.1"/>
</dbReference>
<sequence length="227" mass="23336">MARVLVTGGGSGIGAAVCRHLNDTGWTAIAADLRPPEGGLVLDTTDEAAWERALDAAGPLDGLVNCAGIRSRVDIADLDLVEFHRMLDVHVVGTFLGIRGMARRWAAERRTGAVVNIASVVATNAVAGQIHYVAAKGAIAAMTRAAAVELAPVGARVNAIAPGVIRTPMTADRLGDPGQTAWLMSRVPAGRAGEPEEIATVAAFLLSEAASYVNGVLLPVDGGWTAS</sequence>
<dbReference type="PANTHER" id="PTHR24321:SF8">
    <property type="entry name" value="ESTRADIOL 17-BETA-DEHYDROGENASE 8-RELATED"/>
    <property type="match status" value="1"/>
</dbReference>
<evidence type="ECO:0000256" key="1">
    <source>
        <dbReference type="ARBA" id="ARBA00006484"/>
    </source>
</evidence>
<dbReference type="InterPro" id="IPR036291">
    <property type="entry name" value="NAD(P)-bd_dom_sf"/>
</dbReference>
<dbReference type="Gene3D" id="3.40.50.720">
    <property type="entry name" value="NAD(P)-binding Rossmann-like Domain"/>
    <property type="match status" value="1"/>
</dbReference>
<name>A0A917ZBU0_9ACTN</name>
<dbReference type="PANTHER" id="PTHR24321">
    <property type="entry name" value="DEHYDROGENASES, SHORT CHAIN"/>
    <property type="match status" value="1"/>
</dbReference>
<dbReference type="FunFam" id="3.40.50.720:FF:000084">
    <property type="entry name" value="Short-chain dehydrogenase reductase"/>
    <property type="match status" value="1"/>
</dbReference>
<reference evidence="5" key="1">
    <citation type="journal article" date="2014" name="Int. J. Syst. Evol. Microbiol.">
        <title>Complete genome sequence of Corynebacterium casei LMG S-19264T (=DSM 44701T), isolated from a smear-ripened cheese.</title>
        <authorList>
            <consortium name="US DOE Joint Genome Institute (JGI-PGF)"/>
            <person name="Walter F."/>
            <person name="Albersmeier A."/>
            <person name="Kalinowski J."/>
            <person name="Ruckert C."/>
        </authorList>
    </citation>
    <scope>NUCLEOTIDE SEQUENCE</scope>
    <source>
        <strain evidence="5">CGMCC 4.7368</strain>
    </source>
</reference>
<keyword evidence="3" id="KW-0520">NAD</keyword>
<protein>
    <submittedName>
        <fullName evidence="5">Oxidoreductase</fullName>
    </submittedName>
</protein>
<dbReference type="InterPro" id="IPR002347">
    <property type="entry name" value="SDR_fam"/>
</dbReference>